<organism evidence="2 3">
    <name type="scientific">Monodon monoceros</name>
    <name type="common">Narwhal</name>
    <name type="synonym">Ceratodon monodon</name>
    <dbReference type="NCBI Taxonomy" id="40151"/>
    <lineage>
        <taxon>Eukaryota</taxon>
        <taxon>Metazoa</taxon>
        <taxon>Chordata</taxon>
        <taxon>Craniata</taxon>
        <taxon>Vertebrata</taxon>
        <taxon>Euteleostomi</taxon>
        <taxon>Mammalia</taxon>
        <taxon>Eutheria</taxon>
        <taxon>Laurasiatheria</taxon>
        <taxon>Artiodactyla</taxon>
        <taxon>Whippomorpha</taxon>
        <taxon>Cetacea</taxon>
        <taxon>Odontoceti</taxon>
        <taxon>Monodontidae</taxon>
        <taxon>Monodon</taxon>
    </lineage>
</organism>
<evidence type="ECO:0000256" key="1">
    <source>
        <dbReference type="SAM" id="MobiDB-lite"/>
    </source>
</evidence>
<feature type="region of interest" description="Disordered" evidence="1">
    <location>
        <begin position="125"/>
        <end position="144"/>
    </location>
</feature>
<feature type="compositionally biased region" description="Basic and acidic residues" evidence="1">
    <location>
        <begin position="125"/>
        <end position="135"/>
    </location>
</feature>
<evidence type="ECO:0000313" key="3">
    <source>
        <dbReference type="Proteomes" id="UP000308365"/>
    </source>
</evidence>
<name>A0A4U1EBZ1_MONMO</name>
<evidence type="ECO:0000313" key="2">
    <source>
        <dbReference type="EMBL" id="TKC33498.1"/>
    </source>
</evidence>
<dbReference type="AlphaFoldDB" id="A0A4U1EBZ1"/>
<accession>A0A4U1EBZ1</accession>
<comment type="caution">
    <text evidence="2">The sequence shown here is derived from an EMBL/GenBank/DDBJ whole genome shotgun (WGS) entry which is preliminary data.</text>
</comment>
<feature type="non-terminal residue" evidence="2">
    <location>
        <position position="1"/>
    </location>
</feature>
<proteinExistence type="predicted"/>
<sequence>LAVQEEGPVGIQLGWGRAIVALWLRLPVSLPLHVDVARVEVDDHAGYADADRALGQLFLCWGQYPVLVLDGQGADHTWAPSLRPVLSPMRLSTVVLLAGWATLQVKVLPDEVLAGTVTVLLREYSPEDPRTDGKGRAGSLGDSHTREKAGLCGVPVVAGSLRLLLQGSSQDPLHLEDGGGMSLSGKMGTLGADPGLVWPRSRMEPWDEERGEARHHLPRLMDIDLLSVLEPGSASCATWQVAVDEVGGEVGDGAADLVGPRDGVLVRLHQGAVPQPLHGDVRGEEVLDQAACGSPEPLEMERRISLGRSTTRQVILGDLLMYRSRGWLGVGVGEGHTCAPAGVVVVGGAIIGDPAGVGELGHPLALRDVELAVGGGQFALHPFGAGVWEHVCGLTPVHQPGDLDFAWGVAGDEAQELDGGMGVATGVAGGVKELHATALVVVVLDAVWATLQVNFCLDHSPETVTWLLVV</sequence>
<gene>
    <name evidence="2" type="ORF">EI555_016334</name>
</gene>
<dbReference type="EMBL" id="RWIC01003023">
    <property type="protein sequence ID" value="TKC33498.1"/>
    <property type="molecule type" value="Genomic_DNA"/>
</dbReference>
<dbReference type="Proteomes" id="UP000308365">
    <property type="component" value="Unassembled WGS sequence"/>
</dbReference>
<protein>
    <submittedName>
        <fullName evidence="2">Uncharacterized protein</fullName>
    </submittedName>
</protein>
<reference evidence="2" key="1">
    <citation type="journal article" date="2019" name="IScience">
        <title>Narwhal Genome Reveals Long-Term Low Genetic Diversity despite Current Large Abundance Size.</title>
        <authorList>
            <person name="Westbury M.V."/>
            <person name="Petersen B."/>
            <person name="Garde E."/>
            <person name="Heide-Jorgensen M.P."/>
            <person name="Lorenzen E.D."/>
        </authorList>
    </citation>
    <scope>NUCLEOTIDE SEQUENCE</scope>
    <source>
        <strain evidence="2">MVW</strain>
        <tissue evidence="2">Liver</tissue>
    </source>
</reference>